<reference evidence="1" key="1">
    <citation type="submission" date="2022-02" db="EMBL/GenBank/DDBJ databases">
        <title>Plant Genome Project.</title>
        <authorList>
            <person name="Zhang R.-G."/>
        </authorList>
    </citation>
    <scope>NUCLEOTIDE SEQUENCE</scope>
    <source>
        <strain evidence="1">AT1</strain>
    </source>
</reference>
<proteinExistence type="predicted"/>
<evidence type="ECO:0000313" key="2">
    <source>
        <dbReference type="Proteomes" id="UP001062846"/>
    </source>
</evidence>
<protein>
    <submittedName>
        <fullName evidence="1">Uncharacterized protein</fullName>
    </submittedName>
</protein>
<gene>
    <name evidence="1" type="ORF">RHMOL_Rhmol04G0213500</name>
</gene>
<sequence>MVDSRTPLIMNMGVVITLVKPFGRKPEKRNKWEPLKDDVELCNSSYLRWSLFKSQCPMKEDVFGSFDKIE</sequence>
<dbReference type="Proteomes" id="UP001062846">
    <property type="component" value="Chromosome 4"/>
</dbReference>
<comment type="caution">
    <text evidence="1">The sequence shown here is derived from an EMBL/GenBank/DDBJ whole genome shotgun (WGS) entry which is preliminary data.</text>
</comment>
<keyword evidence="2" id="KW-1185">Reference proteome</keyword>
<name>A0ACC0P512_RHOML</name>
<evidence type="ECO:0000313" key="1">
    <source>
        <dbReference type="EMBL" id="KAI8559918.1"/>
    </source>
</evidence>
<organism evidence="1 2">
    <name type="scientific">Rhododendron molle</name>
    <name type="common">Chinese azalea</name>
    <name type="synonym">Azalea mollis</name>
    <dbReference type="NCBI Taxonomy" id="49168"/>
    <lineage>
        <taxon>Eukaryota</taxon>
        <taxon>Viridiplantae</taxon>
        <taxon>Streptophyta</taxon>
        <taxon>Embryophyta</taxon>
        <taxon>Tracheophyta</taxon>
        <taxon>Spermatophyta</taxon>
        <taxon>Magnoliopsida</taxon>
        <taxon>eudicotyledons</taxon>
        <taxon>Gunneridae</taxon>
        <taxon>Pentapetalae</taxon>
        <taxon>asterids</taxon>
        <taxon>Ericales</taxon>
        <taxon>Ericaceae</taxon>
        <taxon>Ericoideae</taxon>
        <taxon>Rhodoreae</taxon>
        <taxon>Rhododendron</taxon>
    </lineage>
</organism>
<accession>A0ACC0P512</accession>
<dbReference type="EMBL" id="CM046391">
    <property type="protein sequence ID" value="KAI8559918.1"/>
    <property type="molecule type" value="Genomic_DNA"/>
</dbReference>